<gene>
    <name evidence="1" type="ORF">ACFFGY_09495</name>
</gene>
<dbReference type="PROSITE" id="PS51318">
    <property type="entry name" value="TAT"/>
    <property type="match status" value="1"/>
</dbReference>
<dbReference type="Proteomes" id="UP001589865">
    <property type="component" value="Unassembled WGS sequence"/>
</dbReference>
<evidence type="ECO:0000313" key="1">
    <source>
        <dbReference type="EMBL" id="MFC0408480.1"/>
    </source>
</evidence>
<dbReference type="RefSeq" id="WP_377044232.1">
    <property type="nucleotide sequence ID" value="NZ_JBHLUN010000006.1"/>
</dbReference>
<organism evidence="1 2">
    <name type="scientific">Roseomonas elaeocarpi</name>
    <dbReference type="NCBI Taxonomy" id="907779"/>
    <lineage>
        <taxon>Bacteria</taxon>
        <taxon>Pseudomonadati</taxon>
        <taxon>Pseudomonadota</taxon>
        <taxon>Alphaproteobacteria</taxon>
        <taxon>Acetobacterales</taxon>
        <taxon>Roseomonadaceae</taxon>
        <taxon>Roseomonas</taxon>
    </lineage>
</organism>
<name>A0ABV6JRY3_9PROT</name>
<comment type="caution">
    <text evidence="1">The sequence shown here is derived from an EMBL/GenBank/DDBJ whole genome shotgun (WGS) entry which is preliminary data.</text>
</comment>
<dbReference type="PANTHER" id="PTHR30024:SF2">
    <property type="entry name" value="ABC TRANSPORTER SUBSTRATE-BINDING PROTEIN"/>
    <property type="match status" value="1"/>
</dbReference>
<dbReference type="PANTHER" id="PTHR30024">
    <property type="entry name" value="ALIPHATIC SULFONATES-BINDING PROTEIN-RELATED"/>
    <property type="match status" value="1"/>
</dbReference>
<evidence type="ECO:0000313" key="2">
    <source>
        <dbReference type="Proteomes" id="UP001589865"/>
    </source>
</evidence>
<keyword evidence="2" id="KW-1185">Reference proteome</keyword>
<accession>A0ABV6JRY3</accession>
<dbReference type="Gene3D" id="3.40.190.10">
    <property type="entry name" value="Periplasmic binding protein-like II"/>
    <property type="match status" value="2"/>
</dbReference>
<protein>
    <submittedName>
        <fullName evidence="1">ABC transporter substrate-binding protein</fullName>
    </submittedName>
</protein>
<sequence length="341" mass="36580">MNRRDLLRTGAALPFLSAAPAILSRPAHAEVSKVRLSHGYGILYLPLIVMRDRKLLEKQAEKAGLGTIEVTWQNLDGGNVINDAMLAGSLDIAGTGAPGFMTLWSRARGIPRSEIIGVSGMSTCALVLNTNKPNIKTLGDFTASDKIALPGIKTSLAAVVLQILVAKQFGQANYAKLDPMTVGLPHPDAFAALTSGRTEIVAHFASPPYSNRELADPKIHKVIAASEALGDSTLDVIFAPKQFTLNNPKMMTAFLAAQDEANDFIAKNKAEAAAIFNRVSPSGTTDEDVVKMLEEPDTRFSATPHGVMEFANFMGAVGTIKTRPTGWKDLFMPELHDRQGS</sequence>
<proteinExistence type="predicted"/>
<dbReference type="InterPro" id="IPR006311">
    <property type="entry name" value="TAT_signal"/>
</dbReference>
<dbReference type="EMBL" id="JBHLUN010000006">
    <property type="protein sequence ID" value="MFC0408480.1"/>
    <property type="molecule type" value="Genomic_DNA"/>
</dbReference>
<reference evidence="1 2" key="1">
    <citation type="submission" date="2024-09" db="EMBL/GenBank/DDBJ databases">
        <authorList>
            <person name="Sun Q."/>
            <person name="Mori K."/>
        </authorList>
    </citation>
    <scope>NUCLEOTIDE SEQUENCE [LARGE SCALE GENOMIC DNA]</scope>
    <source>
        <strain evidence="1 2">TBRC 5777</strain>
    </source>
</reference>
<dbReference type="SUPFAM" id="SSF53850">
    <property type="entry name" value="Periplasmic binding protein-like II"/>
    <property type="match status" value="1"/>
</dbReference>